<gene>
    <name evidence="1" type="ORF">SAMN05216195_11285</name>
</gene>
<evidence type="ECO:0000313" key="2">
    <source>
        <dbReference type="Proteomes" id="UP000199028"/>
    </source>
</evidence>
<sequence>MSATPIYDDLLRELEGIAQEAVSTGSEPTPEPVKS</sequence>
<reference evidence="2" key="1">
    <citation type="submission" date="2016-10" db="EMBL/GenBank/DDBJ databases">
        <authorList>
            <person name="Varghese N."/>
            <person name="Submissions S."/>
        </authorList>
    </citation>
    <scope>NUCLEOTIDE SEQUENCE [LARGE SCALE GENOMIC DNA]</scope>
    <source>
        <strain evidence="2">CGMCC 4.578</strain>
    </source>
</reference>
<protein>
    <submittedName>
        <fullName evidence="1">Uncharacterized protein</fullName>
    </submittedName>
</protein>
<dbReference type="Proteomes" id="UP000199028">
    <property type="component" value="Unassembled WGS sequence"/>
</dbReference>
<keyword evidence="2" id="KW-1185">Reference proteome</keyword>
<name>A0A1H9WPA6_9PSEU</name>
<dbReference type="AlphaFoldDB" id="A0A1H9WPA6"/>
<dbReference type="EMBL" id="FOFT01000012">
    <property type="protein sequence ID" value="SES35619.1"/>
    <property type="molecule type" value="Genomic_DNA"/>
</dbReference>
<accession>A0A1H9WPA6</accession>
<proteinExistence type="predicted"/>
<organism evidence="1 2">
    <name type="scientific">Lentzea flaviverrucosa</name>
    <dbReference type="NCBI Taxonomy" id="200379"/>
    <lineage>
        <taxon>Bacteria</taxon>
        <taxon>Bacillati</taxon>
        <taxon>Actinomycetota</taxon>
        <taxon>Actinomycetes</taxon>
        <taxon>Pseudonocardiales</taxon>
        <taxon>Pseudonocardiaceae</taxon>
        <taxon>Lentzea</taxon>
    </lineage>
</organism>
<evidence type="ECO:0000313" key="1">
    <source>
        <dbReference type="EMBL" id="SES35619.1"/>
    </source>
</evidence>